<dbReference type="InterPro" id="IPR011990">
    <property type="entry name" value="TPR-like_helical_dom_sf"/>
</dbReference>
<dbReference type="eggNOG" id="COG3903">
    <property type="taxonomic scope" value="Bacteria"/>
</dbReference>
<dbReference type="InterPro" id="IPR027417">
    <property type="entry name" value="P-loop_NTPase"/>
</dbReference>
<dbReference type="Gene3D" id="1.10.10.10">
    <property type="entry name" value="Winged helix-like DNA-binding domain superfamily/Winged helix DNA-binding domain"/>
    <property type="match status" value="1"/>
</dbReference>
<protein>
    <recommendedName>
        <fullName evidence="4">OmpR/PhoB-type domain-containing protein</fullName>
    </recommendedName>
</protein>
<evidence type="ECO:0000256" key="2">
    <source>
        <dbReference type="PROSITE-ProRule" id="PRU01091"/>
    </source>
</evidence>
<dbReference type="PATRIC" id="fig|1096930.3.peg.1846"/>
<dbReference type="eggNOG" id="COG3710">
    <property type="taxonomic scope" value="Bacteria"/>
</dbReference>
<proteinExistence type="predicted"/>
<reference evidence="5 6" key="1">
    <citation type="journal article" date="2013" name="Genome Announc.">
        <title>Genome Sequence of Novosphingobium lindaniclasticum LE124T, Isolated from a Hexachlorocyclohexane Dumpsite.</title>
        <authorList>
            <person name="Saxena A."/>
            <person name="Nayyar N."/>
            <person name="Sangwan N."/>
            <person name="Kumari R."/>
            <person name="Khurana J.P."/>
            <person name="Lal R."/>
        </authorList>
    </citation>
    <scope>NUCLEOTIDE SEQUENCE [LARGE SCALE GENOMIC DNA]</scope>
    <source>
        <strain evidence="5 6">LE124</strain>
    </source>
</reference>
<feature type="region of interest" description="Disordered" evidence="3">
    <location>
        <begin position="687"/>
        <end position="706"/>
    </location>
</feature>
<dbReference type="SUPFAM" id="SSF52540">
    <property type="entry name" value="P-loop containing nucleoside triphosphate hydrolases"/>
    <property type="match status" value="1"/>
</dbReference>
<organism evidence="5 6">
    <name type="scientific">Novosphingobium lindaniclasticum LE124</name>
    <dbReference type="NCBI Taxonomy" id="1096930"/>
    <lineage>
        <taxon>Bacteria</taxon>
        <taxon>Pseudomonadati</taxon>
        <taxon>Pseudomonadota</taxon>
        <taxon>Alphaproteobacteria</taxon>
        <taxon>Sphingomonadales</taxon>
        <taxon>Sphingomonadaceae</taxon>
        <taxon>Novosphingobium</taxon>
    </lineage>
</organism>
<dbReference type="Pfam" id="PF00486">
    <property type="entry name" value="Trans_reg_C"/>
    <property type="match status" value="1"/>
</dbReference>
<dbReference type="InterPro" id="IPR058852">
    <property type="entry name" value="HTH_77"/>
</dbReference>
<evidence type="ECO:0000256" key="1">
    <source>
        <dbReference type="ARBA" id="ARBA00023125"/>
    </source>
</evidence>
<dbReference type="GO" id="GO:0003677">
    <property type="term" value="F:DNA binding"/>
    <property type="evidence" value="ECO:0007669"/>
    <property type="project" value="UniProtKB-UniRule"/>
</dbReference>
<evidence type="ECO:0000313" key="6">
    <source>
        <dbReference type="Proteomes" id="UP000015527"/>
    </source>
</evidence>
<sequence>MADNDGQAQGESMTFGRFCVHPAKRLLTRDGEPVEIGGRSFDLLMALAEQPGRVLSKRELLKRVWPDVVVEDGSLRFHMAGLRKLLGEGAGSGKDADGPRFIATQVGVGYAFVAPVQRIGAPASEAAMPVLETPTGFATNIPPALPHLVGREQDVELLLARVVDTPLFTIAGPAGVGKTSLLIEIGHRLTAHFGGRVAFVDFAMLENPALVPPMIAGAMGLSVPGGDPAAVILGQLRTGPFLLLLDNCEHVIDEAAGIVERITQAAPQVRIVTTSREPLRVRGEHVHRLDALACPPQVDGVPHDEILAYPAVQLFCERARAADSTLQIDEGDARLIADMCQRLDGMALPIELAAVRVATHGIAATARQIGERFSLAWSGHRTAQPRQQTLRGALDWSYDLLSPTERTVLDRLAVFVGPFSIDAALEVVTDAALGSDEAAMALDELVAKSLVAPSRTRGAGTYRLLEMTRAYARDKLAMRGNGEQRIAALHHARFFLSELEGAAAQDDGGLRDMQAIRPQLGNIRSALDWSFGPDGDIGLAVRLTSASMRVFLGLSHLVECRNWAARALAVLPPEQRGTTLELELQAALGITLMFAHANSVEAGEALTRALDVAAMLEDRWSQLITLARLHIFREHVGDCASAEVHAEQAIVIAAQIGAPDAMAIACSLSGISRYLAGDQVQARRDLERALEQSAPSQQRGASASGFDHRNRASIALARVLWLSGEPDAALRLAERTLAEAAALNLPVTHCIALICSLSIQLWMGDLARAEATLAILRDCAQTNALAPYILVARCFDGELALEHGDHAGAVYALDHNLPLLRATRYELLTTRFSIALARGLAGSGRQDAARRVIEDTMTRCESIGERVALAELLRVRAASGTPDEARRLLEEAAEIARHQGAYGWERRIAADLARLPVDVVNPVPGAATTR</sequence>
<dbReference type="AlphaFoldDB" id="T0J3E6"/>
<dbReference type="SMART" id="SM00862">
    <property type="entry name" value="Trans_reg_C"/>
    <property type="match status" value="1"/>
</dbReference>
<gene>
    <name evidence="5" type="ORF">L284_09295</name>
</gene>
<dbReference type="Pfam" id="PF25872">
    <property type="entry name" value="HTH_77"/>
    <property type="match status" value="1"/>
</dbReference>
<comment type="caution">
    <text evidence="5">The sequence shown here is derived from an EMBL/GenBank/DDBJ whole genome shotgun (WGS) entry which is preliminary data.</text>
</comment>
<dbReference type="Gene3D" id="3.40.50.300">
    <property type="entry name" value="P-loop containing nucleotide triphosphate hydrolases"/>
    <property type="match status" value="1"/>
</dbReference>
<dbReference type="PANTHER" id="PTHR47691">
    <property type="entry name" value="REGULATOR-RELATED"/>
    <property type="match status" value="1"/>
</dbReference>
<evidence type="ECO:0000259" key="4">
    <source>
        <dbReference type="PROSITE" id="PS51755"/>
    </source>
</evidence>
<dbReference type="SUPFAM" id="SSF46894">
    <property type="entry name" value="C-terminal effector domain of the bipartite response regulators"/>
    <property type="match status" value="1"/>
</dbReference>
<dbReference type="CDD" id="cd00383">
    <property type="entry name" value="trans_reg_C"/>
    <property type="match status" value="1"/>
</dbReference>
<dbReference type="EMBL" id="ATHL01000067">
    <property type="protein sequence ID" value="EQB16484.1"/>
    <property type="molecule type" value="Genomic_DNA"/>
</dbReference>
<dbReference type="InterPro" id="IPR036388">
    <property type="entry name" value="WH-like_DNA-bd_sf"/>
</dbReference>
<accession>T0J3E6</accession>
<dbReference type="SUPFAM" id="SSF48452">
    <property type="entry name" value="TPR-like"/>
    <property type="match status" value="1"/>
</dbReference>
<keyword evidence="1 2" id="KW-0238">DNA-binding</keyword>
<evidence type="ECO:0000256" key="3">
    <source>
        <dbReference type="SAM" id="MobiDB-lite"/>
    </source>
</evidence>
<dbReference type="Gene3D" id="1.25.40.10">
    <property type="entry name" value="Tetratricopeptide repeat domain"/>
    <property type="match status" value="2"/>
</dbReference>
<evidence type="ECO:0000313" key="5">
    <source>
        <dbReference type="EMBL" id="EQB16484.1"/>
    </source>
</evidence>
<dbReference type="RefSeq" id="WP_021233750.1">
    <property type="nucleotide sequence ID" value="NZ_ATHL01000067.1"/>
</dbReference>
<dbReference type="GO" id="GO:0006355">
    <property type="term" value="P:regulation of DNA-templated transcription"/>
    <property type="evidence" value="ECO:0007669"/>
    <property type="project" value="InterPro"/>
</dbReference>
<dbReference type="InterPro" id="IPR001867">
    <property type="entry name" value="OmpR/PhoB-type_DNA-bd"/>
</dbReference>
<keyword evidence="6" id="KW-1185">Reference proteome</keyword>
<feature type="domain" description="OmpR/PhoB-type" evidence="4">
    <location>
        <begin position="10"/>
        <end position="114"/>
    </location>
</feature>
<dbReference type="PROSITE" id="PS51755">
    <property type="entry name" value="OMPR_PHOB"/>
    <property type="match status" value="1"/>
</dbReference>
<name>T0J3E6_9SPHN</name>
<dbReference type="OrthoDB" id="4473689at2"/>
<dbReference type="Proteomes" id="UP000015527">
    <property type="component" value="Unassembled WGS sequence"/>
</dbReference>
<dbReference type="InterPro" id="IPR016032">
    <property type="entry name" value="Sig_transdc_resp-reg_C-effctor"/>
</dbReference>
<dbReference type="PANTHER" id="PTHR47691:SF3">
    <property type="entry name" value="HTH-TYPE TRANSCRIPTIONAL REGULATOR RV0890C-RELATED"/>
    <property type="match status" value="1"/>
</dbReference>
<feature type="DNA-binding region" description="OmpR/PhoB-type" evidence="2">
    <location>
        <begin position="10"/>
        <end position="114"/>
    </location>
</feature>
<dbReference type="GO" id="GO:0000160">
    <property type="term" value="P:phosphorelay signal transduction system"/>
    <property type="evidence" value="ECO:0007669"/>
    <property type="project" value="InterPro"/>
</dbReference>